<name>A0ABM8TJR4_9BURK</name>
<accession>A0ABM8TJR4</accession>
<dbReference type="RefSeq" id="WP_211954811.1">
    <property type="nucleotide sequence ID" value="NZ_CAJPVI010000023.1"/>
</dbReference>
<sequence>MSSLPFAAIAHLNPRRTARPARIAGRGGMQRTTVREAAAIWALGRLCHY</sequence>
<dbReference type="EMBL" id="CAJPVI010000023">
    <property type="protein sequence ID" value="CAG2150742.1"/>
    <property type="molecule type" value="Genomic_DNA"/>
</dbReference>
<evidence type="ECO:0000313" key="1">
    <source>
        <dbReference type="EMBL" id="CAG2150742.1"/>
    </source>
</evidence>
<organism evidence="1 2">
    <name type="scientific">Cupriavidus numazuensis</name>
    <dbReference type="NCBI Taxonomy" id="221992"/>
    <lineage>
        <taxon>Bacteria</taxon>
        <taxon>Pseudomonadati</taxon>
        <taxon>Pseudomonadota</taxon>
        <taxon>Betaproteobacteria</taxon>
        <taxon>Burkholderiales</taxon>
        <taxon>Burkholderiaceae</taxon>
        <taxon>Cupriavidus</taxon>
    </lineage>
</organism>
<comment type="caution">
    <text evidence="1">The sequence shown here is derived from an EMBL/GenBank/DDBJ whole genome shotgun (WGS) entry which is preliminary data.</text>
</comment>
<reference evidence="1 2" key="1">
    <citation type="submission" date="2021-03" db="EMBL/GenBank/DDBJ databases">
        <authorList>
            <person name="Peeters C."/>
        </authorList>
    </citation>
    <scope>NUCLEOTIDE SEQUENCE [LARGE SCALE GENOMIC DNA]</scope>
    <source>
        <strain evidence="1 2">LMG 26411</strain>
    </source>
</reference>
<dbReference type="Proteomes" id="UP000672657">
    <property type="component" value="Unassembled WGS sequence"/>
</dbReference>
<evidence type="ECO:0000313" key="2">
    <source>
        <dbReference type="Proteomes" id="UP000672657"/>
    </source>
</evidence>
<proteinExistence type="predicted"/>
<protein>
    <submittedName>
        <fullName evidence="1">Uncharacterized protein</fullName>
    </submittedName>
</protein>
<keyword evidence="2" id="KW-1185">Reference proteome</keyword>
<gene>
    <name evidence="1" type="ORF">LMG26411_03798</name>
</gene>